<reference evidence="3 4" key="1">
    <citation type="journal article" date="2021" name="Int. J. Syst. Evol. Microbiol.">
        <title>Salipiger mangrovisoli sp. nov., isolated from mangrove soil and the proposal for the reclassification of Paraphaeobacter pallidus as Salipiger pallidus comb. nov.</title>
        <authorList>
            <person name="Du J."/>
            <person name="Liu Y."/>
            <person name="Pei T."/>
            <person name="Deng M.R."/>
            <person name="Zhu H."/>
        </authorList>
    </citation>
    <scope>NUCLEOTIDE SEQUENCE [LARGE SCALE GENOMIC DNA]</scope>
    <source>
        <strain evidence="3 4">6D45A</strain>
    </source>
</reference>
<feature type="region of interest" description="Disordered" evidence="1">
    <location>
        <begin position="41"/>
        <end position="95"/>
    </location>
</feature>
<organism evidence="3 4">
    <name type="scientific">Salipiger mangrovisoli</name>
    <dbReference type="NCBI Taxonomy" id="2865933"/>
    <lineage>
        <taxon>Bacteria</taxon>
        <taxon>Pseudomonadati</taxon>
        <taxon>Pseudomonadota</taxon>
        <taxon>Alphaproteobacteria</taxon>
        <taxon>Rhodobacterales</taxon>
        <taxon>Roseobacteraceae</taxon>
        <taxon>Salipiger</taxon>
    </lineage>
</organism>
<feature type="domain" description="Transposase IS116/IS110/IS902 C-terminal" evidence="2">
    <location>
        <begin position="2"/>
        <end position="36"/>
    </location>
</feature>
<comment type="caution">
    <text evidence="3">The sequence shown here is derived from an EMBL/GenBank/DDBJ whole genome shotgun (WGS) entry which is preliminary data.</text>
</comment>
<evidence type="ECO:0000259" key="2">
    <source>
        <dbReference type="Pfam" id="PF02371"/>
    </source>
</evidence>
<evidence type="ECO:0000256" key="1">
    <source>
        <dbReference type="SAM" id="MobiDB-lite"/>
    </source>
</evidence>
<protein>
    <submittedName>
        <fullName evidence="3">Transposase</fullName>
    </submittedName>
</protein>
<evidence type="ECO:0000313" key="4">
    <source>
        <dbReference type="Proteomes" id="UP000607796"/>
    </source>
</evidence>
<keyword evidence="4" id="KW-1185">Reference proteome</keyword>
<dbReference type="EMBL" id="JADFFK010000020">
    <property type="protein sequence ID" value="MBE9639586.1"/>
    <property type="molecule type" value="Genomic_DNA"/>
</dbReference>
<dbReference type="Proteomes" id="UP000607796">
    <property type="component" value="Unassembled WGS sequence"/>
</dbReference>
<name>A0ABR9X7W8_9RHOB</name>
<sequence>MRLMTLPGAGPVTAATFVATIDAPARFATSRSVAAFSRRGRPRLPHRDAAHGCRLGRGGRHRIDPARSPCGAYRVPRRSPGDVRALNAETKPLRG</sequence>
<evidence type="ECO:0000313" key="3">
    <source>
        <dbReference type="EMBL" id="MBE9639586.1"/>
    </source>
</evidence>
<proteinExistence type="predicted"/>
<dbReference type="InterPro" id="IPR003346">
    <property type="entry name" value="Transposase_20"/>
</dbReference>
<dbReference type="Pfam" id="PF02371">
    <property type="entry name" value="Transposase_20"/>
    <property type="match status" value="1"/>
</dbReference>
<accession>A0ABR9X7W8</accession>
<gene>
    <name evidence="3" type="ORF">IQ782_22270</name>
</gene>